<evidence type="ECO:0000313" key="1">
    <source>
        <dbReference type="EMBL" id="SDE88170.1"/>
    </source>
</evidence>
<dbReference type="NCBIfam" id="TIGR03353">
    <property type="entry name" value="VI_chp_4"/>
    <property type="match status" value="1"/>
</dbReference>
<dbReference type="Proteomes" id="UP000317951">
    <property type="component" value="Unassembled WGS sequence"/>
</dbReference>
<evidence type="ECO:0000313" key="2">
    <source>
        <dbReference type="EMBL" id="TWS03183.1"/>
    </source>
</evidence>
<organism evidence="2 4">
    <name type="scientific">Pseudomonas extremaustralis</name>
    <dbReference type="NCBI Taxonomy" id="359110"/>
    <lineage>
        <taxon>Bacteria</taxon>
        <taxon>Pseudomonadati</taxon>
        <taxon>Pseudomonadota</taxon>
        <taxon>Gammaproteobacteria</taxon>
        <taxon>Pseudomonadales</taxon>
        <taxon>Pseudomonadaceae</taxon>
        <taxon>Pseudomonas</taxon>
    </lineage>
</organism>
<protein>
    <submittedName>
        <fullName evidence="2">Type VI secretion system baseplate subunit TssK</fullName>
    </submittedName>
    <submittedName>
        <fullName evidence="1">Type VI secretion system protein ImpJ</fullName>
    </submittedName>
</protein>
<dbReference type="GeneID" id="78552768"/>
<dbReference type="PANTHER" id="PTHR35566">
    <property type="entry name" value="BLR3599 PROTEIN"/>
    <property type="match status" value="1"/>
</dbReference>
<dbReference type="InterPro" id="IPR010263">
    <property type="entry name" value="T6SS_TssK"/>
</dbReference>
<accession>A0A5C5QCX3</accession>
<name>A0A5C5QCX3_9PSED</name>
<dbReference type="OrthoDB" id="9775333at2"/>
<dbReference type="PANTHER" id="PTHR35566:SF1">
    <property type="entry name" value="TYPE VI SECRETION SYSTEM BASEPLATE COMPONENT TSSK1"/>
    <property type="match status" value="1"/>
</dbReference>
<dbReference type="RefSeq" id="WP_010564685.1">
    <property type="nucleotide sequence ID" value="NZ_CP091043.1"/>
</dbReference>
<evidence type="ECO:0000313" key="3">
    <source>
        <dbReference type="Proteomes" id="UP000182858"/>
    </source>
</evidence>
<proteinExistence type="predicted"/>
<sequence length="443" mass="49460">MQMHHVIWQEGMLLRPQHLQHSDRYFHRQLNRTRLLACDAWGFLSLDLDLQYLNMGKVVVSQASGVLPDGSLFELSGAMEPLVLQVPANADGQAVYLALPLATDHQVEVRKQEQREVLARYVAWETEIGDSNAGVDTRCQIHCARPDLRLTLGEQPSDPFYVKLQVARVLDSSHDGGVRLDPDFVPTFIYLQGSGYVSSCIKEVLSLLATRGDAIAARIQGTDASAGGVQVGELLMLQLINRVQALLHHCLSQPQVRPHELYRELLSMLAELSTFNPDNRRVQLDGHYRHGDQGASFRALMQGIRSVLSWVLEQHAIELPLQPRQYGVLVSPVNDLNLLGTATFVLAATAQCDAEELRHRLPAHLKIGPVERIRELVNLHLAGIKVQPLPVAPRQIPFHAGKTYFMLDLSARDIAQLEQSGGFAFHASGEFTELELNFWAIRN</sequence>
<gene>
    <name evidence="2" type="primary">tssK</name>
    <name evidence="2" type="ORF">FIV36_17900</name>
    <name evidence="1" type="ORF">SAMN05216591_1261</name>
</gene>
<dbReference type="EMBL" id="LT629689">
    <property type="protein sequence ID" value="SDE88170.1"/>
    <property type="molecule type" value="Genomic_DNA"/>
</dbReference>
<dbReference type="Proteomes" id="UP000182858">
    <property type="component" value="Chromosome I"/>
</dbReference>
<dbReference type="AlphaFoldDB" id="A0A5C5QCX3"/>
<keyword evidence="3" id="KW-1185">Reference proteome</keyword>
<evidence type="ECO:0000313" key="4">
    <source>
        <dbReference type="Proteomes" id="UP000317951"/>
    </source>
</evidence>
<reference evidence="2 4" key="2">
    <citation type="submission" date="2019-06" db="EMBL/GenBank/DDBJ databases">
        <title>Pseudomonas bimorpha sp. nov. isolated from bovine raw milk and skim milk concentrate.</title>
        <authorList>
            <person name="Hofmann K."/>
            <person name="Huptas C."/>
            <person name="Doll E."/>
            <person name="Scherer S."/>
            <person name="Wenning M."/>
        </authorList>
    </citation>
    <scope>NUCLEOTIDE SEQUENCE [LARGE SCALE GENOMIC DNA]</scope>
    <source>
        <strain evidence="2 4">DSM 17835</strain>
    </source>
</reference>
<dbReference type="Pfam" id="PF05936">
    <property type="entry name" value="T6SS_VasE"/>
    <property type="match status" value="1"/>
</dbReference>
<dbReference type="EMBL" id="VFET01000014">
    <property type="protein sequence ID" value="TWS03183.1"/>
    <property type="molecule type" value="Genomic_DNA"/>
</dbReference>
<reference evidence="1 3" key="1">
    <citation type="submission" date="2016-10" db="EMBL/GenBank/DDBJ databases">
        <authorList>
            <person name="Varghese N."/>
            <person name="Submissions S."/>
        </authorList>
    </citation>
    <scope>NUCLEOTIDE SEQUENCE [LARGE SCALE GENOMIC DNA]</scope>
    <source>
        <strain evidence="1 3">DSM 17835</strain>
    </source>
</reference>